<dbReference type="SUPFAM" id="SSF53383">
    <property type="entry name" value="PLP-dependent transferases"/>
    <property type="match status" value="1"/>
</dbReference>
<evidence type="ECO:0000313" key="2">
    <source>
        <dbReference type="Proteomes" id="UP000319812"/>
    </source>
</evidence>
<keyword evidence="2" id="KW-1185">Reference proteome</keyword>
<proteinExistence type="predicted"/>
<comment type="caution">
    <text evidence="1">The sequence shown here is derived from an EMBL/GenBank/DDBJ whole genome shotgun (WGS) entry which is preliminary data.</text>
</comment>
<dbReference type="Gene3D" id="3.40.640.10">
    <property type="entry name" value="Type I PLP-dependent aspartate aminotransferase-like (Major domain)"/>
    <property type="match status" value="1"/>
</dbReference>
<reference evidence="1 2" key="1">
    <citation type="submission" date="2019-06" db="EMBL/GenBank/DDBJ databases">
        <title>Whole genome shotgun sequence of Halomonas halmophila NBRC 15537.</title>
        <authorList>
            <person name="Hosoyama A."/>
            <person name="Uohara A."/>
            <person name="Ohji S."/>
            <person name="Ichikawa N."/>
        </authorList>
    </citation>
    <scope>NUCLEOTIDE SEQUENCE [LARGE SCALE GENOMIC DNA]</scope>
    <source>
        <strain evidence="1 2">NBRC 15537</strain>
    </source>
</reference>
<gene>
    <name evidence="1" type="ORF">HHA01_27290</name>
</gene>
<accession>A0A4Y4F0H9</accession>
<dbReference type="InterPro" id="IPR015424">
    <property type="entry name" value="PyrdxlP-dep_Trfase"/>
</dbReference>
<dbReference type="EMBL" id="BJOC01000048">
    <property type="protein sequence ID" value="GED23752.1"/>
    <property type="molecule type" value="Genomic_DNA"/>
</dbReference>
<dbReference type="InterPro" id="IPR015421">
    <property type="entry name" value="PyrdxlP-dep_Trfase_major"/>
</dbReference>
<dbReference type="AlphaFoldDB" id="A0A4Y4F0H9"/>
<protein>
    <recommendedName>
        <fullName evidence="3">Aminotransferase class I/classII domain-containing protein</fullName>
    </recommendedName>
</protein>
<dbReference type="Proteomes" id="UP000319812">
    <property type="component" value="Unassembled WGS sequence"/>
</dbReference>
<evidence type="ECO:0008006" key="3">
    <source>
        <dbReference type="Google" id="ProtNLM"/>
    </source>
</evidence>
<name>A0A4Y4F0H9_9GAMM</name>
<sequence>MPGNVFRAPYPNPLHGISEEHSLDAIRTLFKTDIPASQTAAMVIEPVQGEGGFYANTIRILVPLTVEQEVLNEGLDIIEQALHTIA</sequence>
<evidence type="ECO:0000313" key="1">
    <source>
        <dbReference type="EMBL" id="GED23752.1"/>
    </source>
</evidence>
<organism evidence="1 2">
    <name type="scientific">Halomonas halmophila</name>
    <dbReference type="NCBI Taxonomy" id="252"/>
    <lineage>
        <taxon>Bacteria</taxon>
        <taxon>Pseudomonadati</taxon>
        <taxon>Pseudomonadota</taxon>
        <taxon>Gammaproteobacteria</taxon>
        <taxon>Oceanospirillales</taxon>
        <taxon>Halomonadaceae</taxon>
        <taxon>Halomonas</taxon>
    </lineage>
</organism>